<accession>A0ABT1VYQ1</accession>
<proteinExistence type="predicted"/>
<keyword evidence="4" id="KW-1185">Reference proteome</keyword>
<comment type="caution">
    <text evidence="3">The sequence shown here is derived from an EMBL/GenBank/DDBJ whole genome shotgun (WGS) entry which is preliminary data.</text>
</comment>
<protein>
    <recommendedName>
        <fullName evidence="2">Putative tail fiber protein gp53-like C-terminal domain-containing protein</fullName>
    </recommendedName>
</protein>
<dbReference type="RefSeq" id="WP_422919259.1">
    <property type="nucleotide sequence ID" value="NZ_JAMZEJ010000004.1"/>
</dbReference>
<name>A0ABT1VYQ1_9PROT</name>
<gene>
    <name evidence="3" type="ORF">NFI88_06585</name>
</gene>
<evidence type="ECO:0000256" key="1">
    <source>
        <dbReference type="SAM" id="MobiDB-lite"/>
    </source>
</evidence>
<sequence>MYRIDDTTAVANQPNPPSDNIGQPGYFTGGNAASGLPATRVRYWWLNQLQEENMAWLAAASITPSKGSNGQVLQAARALFGTTYARAGASTMMLPSGLIVQSFGTPGVTLGAANQAVSFNVTYPIAFPNACIAIWARDNGNACITWGSFQNPGNASAQGWVWSSAAGSGNSAAGAVTAIGY</sequence>
<evidence type="ECO:0000259" key="2">
    <source>
        <dbReference type="Pfam" id="PF21882"/>
    </source>
</evidence>
<feature type="domain" description="Putative tail fiber protein gp53-like C-terminal" evidence="2">
    <location>
        <begin position="94"/>
        <end position="181"/>
    </location>
</feature>
<feature type="region of interest" description="Disordered" evidence="1">
    <location>
        <begin position="1"/>
        <end position="26"/>
    </location>
</feature>
<reference evidence="3 4" key="1">
    <citation type="submission" date="2022-06" db="EMBL/GenBank/DDBJ databases">
        <title>Rhizosaccharibacter gen. nov. sp. nov. KSS12, endophytic bacteria isolated from sugarcane.</title>
        <authorList>
            <person name="Pitiwittayakul N."/>
        </authorList>
    </citation>
    <scope>NUCLEOTIDE SEQUENCE [LARGE SCALE GENOMIC DNA]</scope>
    <source>
        <strain evidence="3 4">KSS12</strain>
    </source>
</reference>
<dbReference type="Gene3D" id="2.60.40.3940">
    <property type="match status" value="1"/>
</dbReference>
<evidence type="ECO:0000313" key="3">
    <source>
        <dbReference type="EMBL" id="MCQ8240510.1"/>
    </source>
</evidence>
<organism evidence="3 4">
    <name type="scientific">Rhizosaccharibacter radicis</name>
    <dbReference type="NCBI Taxonomy" id="2782605"/>
    <lineage>
        <taxon>Bacteria</taxon>
        <taxon>Pseudomonadati</taxon>
        <taxon>Pseudomonadota</taxon>
        <taxon>Alphaproteobacteria</taxon>
        <taxon>Acetobacterales</taxon>
        <taxon>Acetobacteraceae</taxon>
        <taxon>Rhizosaccharibacter</taxon>
    </lineage>
</organism>
<dbReference type="EMBL" id="JAMZEJ010000004">
    <property type="protein sequence ID" value="MCQ8240510.1"/>
    <property type="molecule type" value="Genomic_DNA"/>
</dbReference>
<dbReference type="Proteomes" id="UP001524547">
    <property type="component" value="Unassembled WGS sequence"/>
</dbReference>
<dbReference type="Pfam" id="PF21882">
    <property type="entry name" value="Gp53-like_C"/>
    <property type="match status" value="1"/>
</dbReference>
<feature type="compositionally biased region" description="Polar residues" evidence="1">
    <location>
        <begin position="9"/>
        <end position="21"/>
    </location>
</feature>
<evidence type="ECO:0000313" key="4">
    <source>
        <dbReference type="Proteomes" id="UP001524547"/>
    </source>
</evidence>
<dbReference type="InterPro" id="IPR054075">
    <property type="entry name" value="Gp53-like_C"/>
</dbReference>